<dbReference type="Gene3D" id="3.30.450.40">
    <property type="match status" value="1"/>
</dbReference>
<dbReference type="CDD" id="cd00130">
    <property type="entry name" value="PAS"/>
    <property type="match status" value="1"/>
</dbReference>
<feature type="coiled-coil region" evidence="5">
    <location>
        <begin position="11"/>
        <end position="64"/>
    </location>
</feature>
<dbReference type="PROSITE" id="PS50112">
    <property type="entry name" value="PAS"/>
    <property type="match status" value="1"/>
</dbReference>
<evidence type="ECO:0000259" key="7">
    <source>
        <dbReference type="PROSITE" id="PS50921"/>
    </source>
</evidence>
<dbReference type="SUPFAM" id="SSF55781">
    <property type="entry name" value="GAF domain-like"/>
    <property type="match status" value="1"/>
</dbReference>
<dbReference type="AlphaFoldDB" id="A0A2A9EJ22"/>
<name>A0A2A9EJ22_9MICO</name>
<dbReference type="Proteomes" id="UP000222106">
    <property type="component" value="Unassembled WGS sequence"/>
</dbReference>
<dbReference type="GO" id="GO:0016301">
    <property type="term" value="F:kinase activity"/>
    <property type="evidence" value="ECO:0007669"/>
    <property type="project" value="UniProtKB-KW"/>
</dbReference>
<keyword evidence="9" id="KW-1185">Reference proteome</keyword>
<dbReference type="InterPro" id="IPR000014">
    <property type="entry name" value="PAS"/>
</dbReference>
<evidence type="ECO:0000256" key="3">
    <source>
        <dbReference type="ARBA" id="ARBA00023015"/>
    </source>
</evidence>
<keyword evidence="3" id="KW-0805">Transcription regulation</keyword>
<reference evidence="8 9" key="1">
    <citation type="submission" date="2017-10" db="EMBL/GenBank/DDBJ databases">
        <title>Sequencing the genomes of 1000 actinobacteria strains.</title>
        <authorList>
            <person name="Klenk H.-P."/>
        </authorList>
    </citation>
    <scope>NUCLEOTIDE SEQUENCE [LARGE SCALE GENOMIC DNA]</scope>
    <source>
        <strain evidence="8 9">DSM 21838</strain>
    </source>
</reference>
<sequence length="439" mass="46801">MVEHSQAGGPADAFDDQLDALEKQIEAVRGALSRADSDALLADLQSAHEELRVADEEIRMQRAEVARLLESVHTRRWQHERLIQVLPVAVVVSDADGLIRSGNAAAAELLHVRAESLPGRPLVSFVLAEDRPKLRRRLATAVREHAPFRQVVALVPRGGEGASTELVASVSYDAVTDVTEVTWVLLRSGAREEYGLPAVLRPPAAAALVEMSKLPLHRIGRAASVARLAEICAQALRPDAGVSVTVGTPREPQLVATTSKAAQVVDGAQMVAMEGPGFDAWDNRRAVQVADLLGHSGWRRLTDLASGSGVRSVLALPITAGNDPVGVLALYSTELNGFDGGLRDVAELLVAAMAAVLHEIELKAELEDTARTLSQALESRATIEQAKGVIMAQAGVDADEAFARLVKRSRDSNVKLRVLAARIVQEAAGRRAGRTATEG</sequence>
<dbReference type="PROSITE" id="PS50921">
    <property type="entry name" value="ANTAR"/>
    <property type="match status" value="1"/>
</dbReference>
<dbReference type="InterPro" id="IPR005561">
    <property type="entry name" value="ANTAR"/>
</dbReference>
<keyword evidence="1" id="KW-0808">Transferase</keyword>
<dbReference type="Pfam" id="PF00989">
    <property type="entry name" value="PAS"/>
    <property type="match status" value="1"/>
</dbReference>
<dbReference type="SUPFAM" id="SSF52172">
    <property type="entry name" value="CheY-like"/>
    <property type="match status" value="1"/>
</dbReference>
<dbReference type="InterPro" id="IPR036388">
    <property type="entry name" value="WH-like_DNA-bd_sf"/>
</dbReference>
<evidence type="ECO:0000256" key="4">
    <source>
        <dbReference type="ARBA" id="ARBA00023163"/>
    </source>
</evidence>
<evidence type="ECO:0000256" key="2">
    <source>
        <dbReference type="ARBA" id="ARBA00022777"/>
    </source>
</evidence>
<evidence type="ECO:0000313" key="9">
    <source>
        <dbReference type="Proteomes" id="UP000222106"/>
    </source>
</evidence>
<dbReference type="GO" id="GO:0006355">
    <property type="term" value="P:regulation of DNA-templated transcription"/>
    <property type="evidence" value="ECO:0007669"/>
    <property type="project" value="InterPro"/>
</dbReference>
<evidence type="ECO:0000256" key="5">
    <source>
        <dbReference type="SAM" id="Coils"/>
    </source>
</evidence>
<dbReference type="GO" id="GO:0003723">
    <property type="term" value="F:RNA binding"/>
    <property type="evidence" value="ECO:0007669"/>
    <property type="project" value="InterPro"/>
</dbReference>
<dbReference type="RefSeq" id="WP_170037240.1">
    <property type="nucleotide sequence ID" value="NZ_PDJI01000004.1"/>
</dbReference>
<dbReference type="InterPro" id="IPR003018">
    <property type="entry name" value="GAF"/>
</dbReference>
<evidence type="ECO:0000313" key="8">
    <source>
        <dbReference type="EMBL" id="PFG39077.1"/>
    </source>
</evidence>
<evidence type="ECO:0000259" key="6">
    <source>
        <dbReference type="PROSITE" id="PS50112"/>
    </source>
</evidence>
<dbReference type="Gene3D" id="3.30.450.20">
    <property type="entry name" value="PAS domain"/>
    <property type="match status" value="1"/>
</dbReference>
<dbReference type="InterPro" id="IPR035965">
    <property type="entry name" value="PAS-like_dom_sf"/>
</dbReference>
<feature type="domain" description="ANTAR" evidence="7">
    <location>
        <begin position="363"/>
        <end position="424"/>
    </location>
</feature>
<dbReference type="InterPro" id="IPR013767">
    <property type="entry name" value="PAS_fold"/>
</dbReference>
<dbReference type="SMART" id="SM00065">
    <property type="entry name" value="GAF"/>
    <property type="match status" value="1"/>
</dbReference>
<keyword evidence="2" id="KW-0418">Kinase</keyword>
<gene>
    <name evidence="8" type="ORF">ATJ97_1572</name>
</gene>
<protein>
    <submittedName>
        <fullName evidence="8">PAS domain S-box-containing protein</fullName>
    </submittedName>
</protein>
<dbReference type="SUPFAM" id="SSF55785">
    <property type="entry name" value="PYP-like sensor domain (PAS domain)"/>
    <property type="match status" value="1"/>
</dbReference>
<dbReference type="SMART" id="SM00091">
    <property type="entry name" value="PAS"/>
    <property type="match status" value="1"/>
</dbReference>
<dbReference type="Pfam" id="PF03861">
    <property type="entry name" value="ANTAR"/>
    <property type="match status" value="1"/>
</dbReference>
<organism evidence="8 9">
    <name type="scientific">Georgenia soli</name>
    <dbReference type="NCBI Taxonomy" id="638953"/>
    <lineage>
        <taxon>Bacteria</taxon>
        <taxon>Bacillati</taxon>
        <taxon>Actinomycetota</taxon>
        <taxon>Actinomycetes</taxon>
        <taxon>Micrococcales</taxon>
        <taxon>Bogoriellaceae</taxon>
        <taxon>Georgenia</taxon>
    </lineage>
</organism>
<keyword evidence="5" id="KW-0175">Coiled coil</keyword>
<dbReference type="InterPro" id="IPR029016">
    <property type="entry name" value="GAF-like_dom_sf"/>
</dbReference>
<dbReference type="Gene3D" id="1.10.10.10">
    <property type="entry name" value="Winged helix-like DNA-binding domain superfamily/Winged helix DNA-binding domain"/>
    <property type="match status" value="1"/>
</dbReference>
<evidence type="ECO:0000256" key="1">
    <source>
        <dbReference type="ARBA" id="ARBA00022679"/>
    </source>
</evidence>
<feature type="domain" description="PAS" evidence="6">
    <location>
        <begin position="75"/>
        <end position="145"/>
    </location>
</feature>
<proteinExistence type="predicted"/>
<comment type="caution">
    <text evidence="8">The sequence shown here is derived from an EMBL/GenBank/DDBJ whole genome shotgun (WGS) entry which is preliminary data.</text>
</comment>
<keyword evidence="4" id="KW-0804">Transcription</keyword>
<accession>A0A2A9EJ22</accession>
<dbReference type="InterPro" id="IPR011006">
    <property type="entry name" value="CheY-like_superfamily"/>
</dbReference>
<dbReference type="SMART" id="SM01012">
    <property type="entry name" value="ANTAR"/>
    <property type="match status" value="1"/>
</dbReference>
<dbReference type="EMBL" id="PDJI01000004">
    <property type="protein sequence ID" value="PFG39077.1"/>
    <property type="molecule type" value="Genomic_DNA"/>
</dbReference>
<dbReference type="Pfam" id="PF13185">
    <property type="entry name" value="GAF_2"/>
    <property type="match status" value="1"/>
</dbReference>